<comment type="caution">
    <text evidence="3">The sequence shown here is derived from an EMBL/GenBank/DDBJ whole genome shotgun (WGS) entry which is preliminary data.</text>
</comment>
<gene>
    <name evidence="3" type="ORF">ATK78_3457</name>
</gene>
<dbReference type="Pfam" id="PF04773">
    <property type="entry name" value="FecR"/>
    <property type="match status" value="1"/>
</dbReference>
<evidence type="ECO:0000313" key="3">
    <source>
        <dbReference type="EMBL" id="TDQ07336.1"/>
    </source>
</evidence>
<feature type="domain" description="Protein FecR C-terminal" evidence="2">
    <location>
        <begin position="336"/>
        <end position="404"/>
    </location>
</feature>
<name>A0A4R6STI7_9SPHI</name>
<feature type="domain" description="FecR protein" evidence="1">
    <location>
        <begin position="199"/>
        <end position="293"/>
    </location>
</feature>
<dbReference type="InterPro" id="IPR006860">
    <property type="entry name" value="FecR"/>
</dbReference>
<dbReference type="OrthoDB" id="1099963at2"/>
<dbReference type="InterPro" id="IPR012373">
    <property type="entry name" value="Ferrdict_sens_TM"/>
</dbReference>
<dbReference type="InterPro" id="IPR032508">
    <property type="entry name" value="FecR_C"/>
</dbReference>
<sequence length="407" mass="45105">MNLQAAREFLILIADNNYTKEQKDAFTAWLVHAPEGEYLEILDEWEKITERNANQVTIDPELVLQIETGLNKIDQSMVPVQAINVPFQSKRKFLFNWTVRQVVGFAAACLMVCSAALLYYNQHHQATRPISAVHAADALPGGNKAVLTLADGSKINLNDISKGVVFNQSGIKIVKGKDGQLIYTATAQSASASETSFNTIETPNGGQYQVELPDGSRVWLNAASSLRYPTVFRGAERKVELTGEGYFEIAKDKTKPFKVITAQQSVEVLGTHFNINSYTDEDHTKTTLLEGSLRVLPSNGNTAFILDPGQQAQVNANTALVKEVDVNDAAGWKDGYFVFNTESIPSVMRKIARWYDIEVVYEGDIKDKELAGSVSRFTRVSEVLRSLELTGLVHFKVEQRKITVIAN</sequence>
<evidence type="ECO:0000259" key="2">
    <source>
        <dbReference type="Pfam" id="PF16344"/>
    </source>
</evidence>
<protein>
    <submittedName>
        <fullName evidence="3">FecR family protein</fullName>
    </submittedName>
</protein>
<dbReference type="GO" id="GO:0016989">
    <property type="term" value="F:sigma factor antagonist activity"/>
    <property type="evidence" value="ECO:0007669"/>
    <property type="project" value="TreeGrafter"/>
</dbReference>
<dbReference type="AlphaFoldDB" id="A0A4R6STI7"/>
<proteinExistence type="predicted"/>
<dbReference type="RefSeq" id="WP_133577314.1">
    <property type="nucleotide sequence ID" value="NZ_SNYC01000006.1"/>
</dbReference>
<dbReference type="EMBL" id="SNYC01000006">
    <property type="protein sequence ID" value="TDQ07336.1"/>
    <property type="molecule type" value="Genomic_DNA"/>
</dbReference>
<dbReference type="FunFam" id="2.60.120.1440:FF:000001">
    <property type="entry name" value="Putative anti-sigma factor"/>
    <property type="match status" value="1"/>
</dbReference>
<accession>A0A4R6STI7</accession>
<evidence type="ECO:0000259" key="1">
    <source>
        <dbReference type="Pfam" id="PF04773"/>
    </source>
</evidence>
<evidence type="ECO:0000313" key="4">
    <source>
        <dbReference type="Proteomes" id="UP000295620"/>
    </source>
</evidence>
<reference evidence="3 4" key="1">
    <citation type="submission" date="2019-03" db="EMBL/GenBank/DDBJ databases">
        <title>Genomic Encyclopedia of Archaeal and Bacterial Type Strains, Phase II (KMG-II): from individual species to whole genera.</title>
        <authorList>
            <person name="Goeker M."/>
        </authorList>
    </citation>
    <scope>NUCLEOTIDE SEQUENCE [LARGE SCALE GENOMIC DNA]</scope>
    <source>
        <strain evidence="3 4">DSM 19035</strain>
    </source>
</reference>
<dbReference type="Gene3D" id="3.55.50.30">
    <property type="match status" value="1"/>
</dbReference>
<dbReference type="Pfam" id="PF16344">
    <property type="entry name" value="FecR_C"/>
    <property type="match status" value="1"/>
</dbReference>
<keyword evidence="4" id="KW-1185">Reference proteome</keyword>
<dbReference type="PANTHER" id="PTHR30273">
    <property type="entry name" value="PERIPLASMIC SIGNAL SENSOR AND SIGMA FACTOR ACTIVATOR FECR-RELATED"/>
    <property type="match status" value="1"/>
</dbReference>
<dbReference type="Proteomes" id="UP000295620">
    <property type="component" value="Unassembled WGS sequence"/>
</dbReference>
<dbReference type="PANTHER" id="PTHR30273:SF2">
    <property type="entry name" value="PROTEIN FECR"/>
    <property type="match status" value="1"/>
</dbReference>
<organism evidence="3 4">
    <name type="scientific">Pedobacter metabolipauper</name>
    <dbReference type="NCBI Taxonomy" id="425513"/>
    <lineage>
        <taxon>Bacteria</taxon>
        <taxon>Pseudomonadati</taxon>
        <taxon>Bacteroidota</taxon>
        <taxon>Sphingobacteriia</taxon>
        <taxon>Sphingobacteriales</taxon>
        <taxon>Sphingobacteriaceae</taxon>
        <taxon>Pedobacter</taxon>
    </lineage>
</organism>
<dbReference type="Gene3D" id="2.60.120.1440">
    <property type="match status" value="1"/>
</dbReference>